<sequence>MSWHKEAHEIDLRRDLSKQQGGEEAIAIHHAKGRLTIRERIDALTDQFEEHGEGAGFAEKGPDGSIQSFSPANYVVGFGDLGGRRVVVGGEDFTLKGGSPNGAGLRKSVYAEELAVQFRMPLVRMLEGGGGSVGGTGGPRPQTVGSPVYSEPRFKIIADALNVVPVVSGAMGPVAGFPAGRVVSSHFSVMVKRTSQVLVAGPAVVERALGVSMTKEQLGGWRVHTRSGIVDNVADSEQGAFDQIRQFLSYMPQNVWQLPAREHCTDDPNRTEESLISIVPKDGRIPFEMRDVIRAVADDGVFFETSPYYGLGQITGFARINGAVVGIIANDCRHFAGAMTAQGSQKARKQMELCDMFHIPIVNFLDEPGFMIGPDAEKEATIRYGMSAVSAAVQSTVPWATIAVHKSFGVASAAHFAPNNYKLAWPSYEMGALPVQGGVAVAFHKEIEAAADPEAKRLELEDKLIEGRSPFPMMESFAVHELIDPRQTRSRLCRWVDWIEPLLEELKGPVKWGYRP</sequence>
<dbReference type="InterPro" id="IPR051047">
    <property type="entry name" value="AccD/PCCB"/>
</dbReference>
<dbReference type="AlphaFoldDB" id="A0A2A5WJ08"/>
<evidence type="ECO:0000259" key="1">
    <source>
        <dbReference type="PROSITE" id="PS50980"/>
    </source>
</evidence>
<reference evidence="3 4" key="1">
    <citation type="submission" date="2017-08" db="EMBL/GenBank/DDBJ databases">
        <title>Fine stratification of microbial communities through a metagenomic profile of the photic zone.</title>
        <authorList>
            <person name="Haro-Moreno J.M."/>
            <person name="Lopez-Perez M."/>
            <person name="De La Torre J."/>
            <person name="Picazo A."/>
            <person name="Camacho A."/>
            <person name="Rodriguez-Valera F."/>
        </authorList>
    </citation>
    <scope>NUCLEOTIDE SEQUENCE [LARGE SCALE GENOMIC DNA]</scope>
    <source>
        <strain evidence="3">MED-G24</strain>
    </source>
</reference>
<protein>
    <submittedName>
        <fullName evidence="3">Propionyl-CoA carboxylase</fullName>
    </submittedName>
</protein>
<dbReference type="PANTHER" id="PTHR43842:SF2">
    <property type="entry name" value="PROPIONYL-COA CARBOXYLASE BETA CHAIN, MITOCHONDRIAL"/>
    <property type="match status" value="1"/>
</dbReference>
<accession>A0A2A5WJ08</accession>
<dbReference type="InterPro" id="IPR034733">
    <property type="entry name" value="AcCoA_carboxyl_beta"/>
</dbReference>
<feature type="domain" description="CoA carboxyltransferase C-terminal" evidence="2">
    <location>
        <begin position="267"/>
        <end position="508"/>
    </location>
</feature>
<dbReference type="PROSITE" id="PS50989">
    <property type="entry name" value="COA_CT_CTER"/>
    <property type="match status" value="1"/>
</dbReference>
<dbReference type="Pfam" id="PF01039">
    <property type="entry name" value="Carboxyl_trans"/>
    <property type="match status" value="1"/>
</dbReference>
<evidence type="ECO:0000313" key="4">
    <source>
        <dbReference type="Proteomes" id="UP000219327"/>
    </source>
</evidence>
<gene>
    <name evidence="3" type="ORF">CNE99_10030</name>
</gene>
<dbReference type="SUPFAM" id="SSF52096">
    <property type="entry name" value="ClpP/crotonase"/>
    <property type="match status" value="2"/>
</dbReference>
<dbReference type="EMBL" id="NTKD01000072">
    <property type="protein sequence ID" value="PDH36224.1"/>
    <property type="molecule type" value="Genomic_DNA"/>
</dbReference>
<dbReference type="GO" id="GO:0004658">
    <property type="term" value="F:propionyl-CoA carboxylase activity"/>
    <property type="evidence" value="ECO:0007669"/>
    <property type="project" value="TreeGrafter"/>
</dbReference>
<dbReference type="PROSITE" id="PS50980">
    <property type="entry name" value="COA_CT_NTER"/>
    <property type="match status" value="1"/>
</dbReference>
<dbReference type="InterPro" id="IPR011762">
    <property type="entry name" value="COA_CT_N"/>
</dbReference>
<evidence type="ECO:0000259" key="2">
    <source>
        <dbReference type="PROSITE" id="PS50989"/>
    </source>
</evidence>
<dbReference type="InterPro" id="IPR029045">
    <property type="entry name" value="ClpP/crotonase-like_dom_sf"/>
</dbReference>
<evidence type="ECO:0000313" key="3">
    <source>
        <dbReference type="EMBL" id="PDH36224.1"/>
    </source>
</evidence>
<proteinExistence type="predicted"/>
<organism evidence="3 4">
    <name type="scientific">OM182 bacterium MED-G24</name>
    <dbReference type="NCBI Taxonomy" id="1986255"/>
    <lineage>
        <taxon>Bacteria</taxon>
        <taxon>Pseudomonadati</taxon>
        <taxon>Pseudomonadota</taxon>
        <taxon>Gammaproteobacteria</taxon>
        <taxon>OMG group</taxon>
        <taxon>OM182 clade</taxon>
    </lineage>
</organism>
<dbReference type="InterPro" id="IPR011763">
    <property type="entry name" value="COA_CT_C"/>
</dbReference>
<dbReference type="Proteomes" id="UP000219327">
    <property type="component" value="Unassembled WGS sequence"/>
</dbReference>
<name>A0A2A5WJ08_9GAMM</name>
<comment type="caution">
    <text evidence="3">The sequence shown here is derived from an EMBL/GenBank/DDBJ whole genome shotgun (WGS) entry which is preliminary data.</text>
</comment>
<feature type="domain" description="CoA carboxyltransferase N-terminal" evidence="1">
    <location>
        <begin position="1"/>
        <end position="264"/>
    </location>
</feature>
<dbReference type="PANTHER" id="PTHR43842">
    <property type="entry name" value="PROPIONYL-COA CARBOXYLASE BETA CHAIN"/>
    <property type="match status" value="1"/>
</dbReference>
<dbReference type="Gene3D" id="3.90.226.10">
    <property type="entry name" value="2-enoyl-CoA Hydratase, Chain A, domain 1"/>
    <property type="match status" value="2"/>
</dbReference>